<dbReference type="InterPro" id="IPR026960">
    <property type="entry name" value="RVT-Znf"/>
</dbReference>
<organism evidence="2 3">
    <name type="scientific">Coffea arabica</name>
    <name type="common">Arabian coffee</name>
    <dbReference type="NCBI Taxonomy" id="13443"/>
    <lineage>
        <taxon>Eukaryota</taxon>
        <taxon>Viridiplantae</taxon>
        <taxon>Streptophyta</taxon>
        <taxon>Embryophyta</taxon>
        <taxon>Tracheophyta</taxon>
        <taxon>Spermatophyta</taxon>
        <taxon>Magnoliopsida</taxon>
        <taxon>eudicotyledons</taxon>
        <taxon>Gunneridae</taxon>
        <taxon>Pentapetalae</taxon>
        <taxon>asterids</taxon>
        <taxon>lamiids</taxon>
        <taxon>Gentianales</taxon>
        <taxon>Rubiaceae</taxon>
        <taxon>Ixoroideae</taxon>
        <taxon>Gardenieae complex</taxon>
        <taxon>Bertiereae - Coffeeae clade</taxon>
        <taxon>Coffeeae</taxon>
        <taxon>Coffea</taxon>
    </lineage>
</organism>
<dbReference type="SUPFAM" id="SSF56672">
    <property type="entry name" value="DNA/RNA polymerases"/>
    <property type="match status" value="1"/>
</dbReference>
<dbReference type="OrthoDB" id="912954at2759"/>
<sequence length="1210" mass="137239">MEEFNEAIFSCGLADVGFDGPQFTWTNGTVWQRLDRAIANSAWMDTFDVTKVSHLVRGRSDHAPLLIKCGMHKAHSSSFRFLNVWANHSSFMDVVRDAWQVPVQAGGMLGFHQRLSSVKHKLRCWSRQSFGDIFQTVQVAEETLRHCQEEFDAARDDSSRMQLREAQARYARALGVECEYWRQKSAIRWIQQGDANTKFFHSIVKQRRNANFVSRVRDGTGCWLEEEEDIRNSAVQYFEKLLTSDREDRATPSLDFPLPSITAADNMMFQQLPSLQEVKEVVFSMSKDSAPGPDGFGAGFYQECWSIIHRELLEAVQEFFKGAPQPRGFSSALIVLIPKVTGAAKWQEFRPISLCNQSSKIISKVLTNRLNLILPNLISSWQSGFVPGRSIADNILVAQELAQDIDRKLTCPNLMLKLDMEKAYDRVEWSFLIFMLRRFGFQEWGVDLLFRTLSNNWFSLLINGSSAGYFKSSRGVRQGDPLSPALFLLVAEFLGWGMHHLFCQDESRFYVSPGLRVPYLAFADDTLVFTRCSEGGLTSLKTFFDSYQAFSGQKINAHKSCFILSTRASSTHGSMVASTLHFQQQFLPFTYLGAPVFKGRTTCVLFDPLVAKVQARLSHWSSRLLSSGGKLVLLRHVLTSMPMYLLQVMDPPRAVLLRLGKLCNAFLWDKPAGTRGIHWTSWETICFPVAEGGLGFRSFADMCSAFACKLWWRLRKNESLWASFMHAKYVRGKHPIQVTVARPSPTWRRLEGIRRVAENHIRWCVGRGFVDLWYDRWLFEVPLADLVSIPDPPHMLLAEFFDDRGCNVEKLQQWVPAQLVHQIQDIQLFPEQQDRMVWVGSPTGEFATKAAWEVTRLKHNASMLDGFVWTRIVPLKISFFAWKVLRNLIPLETVLQRRGVPLASRCPCCLLEQESLVHLFVKGPVAREVWRSFCQRFGIIDPRFSSVSAMVLAWLTSTSLVSRDHIRTVVPIVILWFLWKARNKALFEGEIFEARRVVSAVDEFVKQLGATARLSAAHFRGDMGDPWIGRCTRPVKRKTAQAVSWSRPPWQHVKLNTDASVSNKRAYGGGLLRDSDGQLIFAYYKEFGELDVLLAESTSLLHGLQLCSDLAPGPLLVEVDSKSLVDLLNAGATSNWPLCNTLRRIRALLSSLSAAVSHIFREANASADALAGLRMPSELFCTSLPQLPRGVRARVCLDSREVSSLRWQPG</sequence>
<proteinExistence type="predicted"/>
<dbReference type="Pfam" id="PF13456">
    <property type="entry name" value="RVT_3"/>
    <property type="match status" value="1"/>
</dbReference>
<dbReference type="AlphaFoldDB" id="A0A6P6UZ22"/>
<dbReference type="GeneID" id="113715980"/>
<dbReference type="Proteomes" id="UP001652660">
    <property type="component" value="Chromosome 11c"/>
</dbReference>
<dbReference type="Gene3D" id="3.30.420.10">
    <property type="entry name" value="Ribonuclease H-like superfamily/Ribonuclease H"/>
    <property type="match status" value="1"/>
</dbReference>
<dbReference type="SUPFAM" id="SSF53098">
    <property type="entry name" value="Ribonuclease H-like"/>
    <property type="match status" value="1"/>
</dbReference>
<evidence type="ECO:0000313" key="2">
    <source>
        <dbReference type="Proteomes" id="UP001652660"/>
    </source>
</evidence>
<dbReference type="InterPro" id="IPR043502">
    <property type="entry name" value="DNA/RNA_pol_sf"/>
</dbReference>
<keyword evidence="2" id="KW-1185">Reference proteome</keyword>
<dbReference type="PANTHER" id="PTHR33116:SF80">
    <property type="entry name" value="REVERSE TRANSCRIPTASE ZINC-BINDING DOMAIN-CONTAINING PROTEIN"/>
    <property type="match status" value="1"/>
</dbReference>
<reference evidence="3" key="2">
    <citation type="submission" date="2025-08" db="UniProtKB">
        <authorList>
            <consortium name="RefSeq"/>
        </authorList>
    </citation>
    <scope>IDENTIFICATION</scope>
    <source>
        <tissue evidence="3">Leaves</tissue>
    </source>
</reference>
<accession>A0A6P6UZ22</accession>
<dbReference type="InterPro" id="IPR000477">
    <property type="entry name" value="RT_dom"/>
</dbReference>
<dbReference type="InterPro" id="IPR044730">
    <property type="entry name" value="RNase_H-like_dom_plant"/>
</dbReference>
<dbReference type="InterPro" id="IPR036397">
    <property type="entry name" value="RNaseH_sf"/>
</dbReference>
<dbReference type="CDD" id="cd06222">
    <property type="entry name" value="RNase_H_like"/>
    <property type="match status" value="1"/>
</dbReference>
<dbReference type="PANTHER" id="PTHR33116">
    <property type="entry name" value="REVERSE TRANSCRIPTASE ZINC-BINDING DOMAIN-CONTAINING PROTEIN-RELATED-RELATED"/>
    <property type="match status" value="1"/>
</dbReference>
<dbReference type="SUPFAM" id="SSF56219">
    <property type="entry name" value="DNase I-like"/>
    <property type="match status" value="1"/>
</dbReference>
<name>A0A6P6UZ22_COFAR</name>
<evidence type="ECO:0000313" key="3">
    <source>
        <dbReference type="RefSeq" id="XP_027096084.2"/>
    </source>
</evidence>
<dbReference type="GO" id="GO:0003676">
    <property type="term" value="F:nucleic acid binding"/>
    <property type="evidence" value="ECO:0007669"/>
    <property type="project" value="InterPro"/>
</dbReference>
<dbReference type="InterPro" id="IPR036691">
    <property type="entry name" value="Endo/exonu/phosph_ase_sf"/>
</dbReference>
<dbReference type="InterPro" id="IPR002156">
    <property type="entry name" value="RNaseH_domain"/>
</dbReference>
<feature type="domain" description="Reverse transcriptase" evidence="1">
    <location>
        <begin position="318"/>
        <end position="596"/>
    </location>
</feature>
<gene>
    <name evidence="3" type="primary">LOC113715980</name>
</gene>
<dbReference type="RefSeq" id="XP_027096084.2">
    <property type="nucleotide sequence ID" value="XM_027240283.2"/>
</dbReference>
<dbReference type="InterPro" id="IPR012337">
    <property type="entry name" value="RNaseH-like_sf"/>
</dbReference>
<dbReference type="CDD" id="cd01650">
    <property type="entry name" value="RT_nLTR_like"/>
    <property type="match status" value="1"/>
</dbReference>
<evidence type="ECO:0000259" key="1">
    <source>
        <dbReference type="PROSITE" id="PS50878"/>
    </source>
</evidence>
<dbReference type="Pfam" id="PF13966">
    <property type="entry name" value="zf-RVT"/>
    <property type="match status" value="1"/>
</dbReference>
<dbReference type="PROSITE" id="PS50878">
    <property type="entry name" value="RT_POL"/>
    <property type="match status" value="1"/>
</dbReference>
<dbReference type="GO" id="GO:0004523">
    <property type="term" value="F:RNA-DNA hybrid ribonuclease activity"/>
    <property type="evidence" value="ECO:0007669"/>
    <property type="project" value="InterPro"/>
</dbReference>
<dbReference type="Gene3D" id="3.60.10.10">
    <property type="entry name" value="Endonuclease/exonuclease/phosphatase"/>
    <property type="match status" value="1"/>
</dbReference>
<reference evidence="2" key="1">
    <citation type="journal article" date="2025" name="Foods">
        <title>Unveiling the Microbial Signatures of Arabica Coffee Cherries: Insights into Ripeness Specific Diversity, Functional Traits, and Implications for Quality and Safety.</title>
        <authorList>
            <consortium name="RefSeq"/>
            <person name="Tenea G.N."/>
            <person name="Cifuentes V."/>
            <person name="Reyes P."/>
            <person name="Cevallos-Vallejos M."/>
        </authorList>
    </citation>
    <scope>NUCLEOTIDE SEQUENCE [LARGE SCALE GENOMIC DNA]</scope>
</reference>
<dbReference type="Pfam" id="PF00078">
    <property type="entry name" value="RVT_1"/>
    <property type="match status" value="1"/>
</dbReference>
<protein>
    <recommendedName>
        <fullName evidence="1">Reverse transcriptase domain-containing protein</fullName>
    </recommendedName>
</protein>